<reference evidence="7 8" key="1">
    <citation type="submission" date="2014-02" db="EMBL/GenBank/DDBJ databases">
        <title>The genome sequence of the entomopathogenic fungus Metarhizium robertsii ARSEF 2575.</title>
        <authorList>
            <person name="Giuliano Garisto Donzelli B."/>
            <person name="Roe B.A."/>
            <person name="Macmil S.L."/>
            <person name="Krasnoff S.B."/>
            <person name="Gibson D.M."/>
        </authorList>
    </citation>
    <scope>NUCLEOTIDE SEQUENCE [LARGE SCALE GENOMIC DNA]</scope>
    <source>
        <strain evidence="7 8">ARSEF 2575</strain>
    </source>
</reference>
<keyword evidence="4 5" id="KW-0472">Membrane</keyword>
<dbReference type="eggNOG" id="ENOG502RXPC">
    <property type="taxonomic scope" value="Eukaryota"/>
</dbReference>
<dbReference type="GO" id="GO:0016491">
    <property type="term" value="F:oxidoreductase activity"/>
    <property type="evidence" value="ECO:0007669"/>
    <property type="project" value="InterPro"/>
</dbReference>
<keyword evidence="2 5" id="KW-0812">Transmembrane</keyword>
<feature type="transmembrane region" description="Helical" evidence="5">
    <location>
        <begin position="95"/>
        <end position="117"/>
    </location>
</feature>
<feature type="domain" description="Fatty acid hydroxylase" evidence="6">
    <location>
        <begin position="181"/>
        <end position="326"/>
    </location>
</feature>
<feature type="transmembrane region" description="Helical" evidence="5">
    <location>
        <begin position="65"/>
        <end position="83"/>
    </location>
</feature>
<evidence type="ECO:0000256" key="3">
    <source>
        <dbReference type="ARBA" id="ARBA00022989"/>
    </source>
</evidence>
<organism evidence="7 8">
    <name type="scientific">Metarhizium robertsii</name>
    <dbReference type="NCBI Taxonomy" id="568076"/>
    <lineage>
        <taxon>Eukaryota</taxon>
        <taxon>Fungi</taxon>
        <taxon>Dikarya</taxon>
        <taxon>Ascomycota</taxon>
        <taxon>Pezizomycotina</taxon>
        <taxon>Sordariomycetes</taxon>
        <taxon>Hypocreomycetidae</taxon>
        <taxon>Hypocreales</taxon>
        <taxon>Clavicipitaceae</taxon>
        <taxon>Metarhizium</taxon>
    </lineage>
</organism>
<gene>
    <name evidence="7" type="ORF">X797_010743</name>
</gene>
<dbReference type="GO" id="GO:0005506">
    <property type="term" value="F:iron ion binding"/>
    <property type="evidence" value="ECO:0007669"/>
    <property type="project" value="InterPro"/>
</dbReference>
<evidence type="ECO:0000313" key="8">
    <source>
        <dbReference type="Proteomes" id="UP000030151"/>
    </source>
</evidence>
<dbReference type="EMBL" id="JELW01000054">
    <property type="protein sequence ID" value="EXU96123.1"/>
    <property type="molecule type" value="Genomic_DNA"/>
</dbReference>
<dbReference type="InterPro" id="IPR050307">
    <property type="entry name" value="Sterol_Desaturase_Related"/>
</dbReference>
<dbReference type="Proteomes" id="UP000030151">
    <property type="component" value="Unassembled WGS sequence"/>
</dbReference>
<protein>
    <submittedName>
        <fullName evidence="7">Fatty acid hydroxylase</fullName>
    </submittedName>
</protein>
<evidence type="ECO:0000256" key="4">
    <source>
        <dbReference type="ARBA" id="ARBA00023136"/>
    </source>
</evidence>
<evidence type="ECO:0000259" key="6">
    <source>
        <dbReference type="Pfam" id="PF04116"/>
    </source>
</evidence>
<dbReference type="PANTHER" id="PTHR11863">
    <property type="entry name" value="STEROL DESATURASE"/>
    <property type="match status" value="1"/>
</dbReference>
<comment type="caution">
    <text evidence="7">The sequence shown here is derived from an EMBL/GenBank/DDBJ whole genome shotgun (WGS) entry which is preliminary data.</text>
</comment>
<dbReference type="GO" id="GO:0016020">
    <property type="term" value="C:membrane"/>
    <property type="evidence" value="ECO:0007669"/>
    <property type="project" value="UniProtKB-SubCell"/>
</dbReference>
<evidence type="ECO:0000256" key="2">
    <source>
        <dbReference type="ARBA" id="ARBA00022692"/>
    </source>
</evidence>
<dbReference type="InterPro" id="IPR006694">
    <property type="entry name" value="Fatty_acid_hydroxylase"/>
</dbReference>
<dbReference type="OrthoDB" id="6354873at2759"/>
<accession>A0A014QT85</accession>
<dbReference type="GO" id="GO:0008610">
    <property type="term" value="P:lipid biosynthetic process"/>
    <property type="evidence" value="ECO:0007669"/>
    <property type="project" value="InterPro"/>
</dbReference>
<name>A0A014QT85_9HYPO</name>
<proteinExistence type="predicted"/>
<dbReference type="HOGENOM" id="CLU_041178_0_0_1"/>
<comment type="subcellular location">
    <subcellularLocation>
        <location evidence="1">Membrane</location>
    </subcellularLocation>
</comment>
<evidence type="ECO:0000256" key="1">
    <source>
        <dbReference type="ARBA" id="ARBA00004370"/>
    </source>
</evidence>
<sequence length="349" mass="40697">MAQFQRNPKDSMKSTWAQSPRSEWTIYHHFLDRLGLHPISLDTKPPVHSKSEKVPHLPNWHLTRWVLFYAFMPIALHHAYVYYTGRNMHAVAAYFFYNVAMTLTSIHAVRVFGRMGITYGFLDGDKHARDGVPDVGVAKVFFSLTSATTFRSLLLIVLAYRSSHEPSDINWKWLPVEIGVYPVILDFWFYWYHRLMHEVNALWQFHRTHHLTKHPNPLLTLYADTEQEIFDIVGSPLLAFAAMKAMGMPMGFYELWVCHMFIFFTEILGHSGLRLSLSPPSTMTWLLKMFDAELLLEDHDLHHRSGWKKSHNYGKQTRVWDRVFGTCAPRIECQSDNIDYVNTATIPLI</sequence>
<keyword evidence="3 5" id="KW-1133">Transmembrane helix</keyword>
<evidence type="ECO:0000313" key="7">
    <source>
        <dbReference type="EMBL" id="EXU96123.1"/>
    </source>
</evidence>
<evidence type="ECO:0000256" key="5">
    <source>
        <dbReference type="SAM" id="Phobius"/>
    </source>
</evidence>
<dbReference type="Pfam" id="PF04116">
    <property type="entry name" value="FA_hydroxylase"/>
    <property type="match status" value="1"/>
</dbReference>
<dbReference type="AlphaFoldDB" id="A0A014QT85"/>